<dbReference type="GO" id="GO:0005829">
    <property type="term" value="C:cytosol"/>
    <property type="evidence" value="ECO:0007669"/>
    <property type="project" value="TreeGrafter"/>
</dbReference>
<keyword evidence="3" id="KW-1185">Reference proteome</keyword>
<evidence type="ECO:0000259" key="1">
    <source>
        <dbReference type="Pfam" id="PF00117"/>
    </source>
</evidence>
<evidence type="ECO:0000313" key="2">
    <source>
        <dbReference type="EMBL" id="MCP3424635.1"/>
    </source>
</evidence>
<accession>A0A9X2HAJ7</accession>
<name>A0A9X2HAJ7_9MICC</name>
<dbReference type="InterPro" id="IPR044992">
    <property type="entry name" value="ChyE-like"/>
</dbReference>
<gene>
    <name evidence="2" type="ORF">NBM05_00930</name>
</gene>
<dbReference type="PROSITE" id="PS51273">
    <property type="entry name" value="GATASE_TYPE_1"/>
    <property type="match status" value="1"/>
</dbReference>
<protein>
    <submittedName>
        <fullName evidence="2">Glutamine amidotransferase</fullName>
    </submittedName>
</protein>
<organism evidence="2 3">
    <name type="scientific">Rothia santali</name>
    <dbReference type="NCBI Taxonomy" id="2949643"/>
    <lineage>
        <taxon>Bacteria</taxon>
        <taxon>Bacillati</taxon>
        <taxon>Actinomycetota</taxon>
        <taxon>Actinomycetes</taxon>
        <taxon>Micrococcales</taxon>
        <taxon>Micrococcaceae</taxon>
        <taxon>Rothia</taxon>
    </lineage>
</organism>
<dbReference type="PANTHER" id="PTHR42695:SF5">
    <property type="entry name" value="GLUTAMINE AMIDOTRANSFERASE YLR126C-RELATED"/>
    <property type="match status" value="1"/>
</dbReference>
<keyword evidence="2" id="KW-0315">Glutamine amidotransferase</keyword>
<dbReference type="Pfam" id="PF00117">
    <property type="entry name" value="GATase"/>
    <property type="match status" value="1"/>
</dbReference>
<dbReference type="Proteomes" id="UP001139502">
    <property type="component" value="Unassembled WGS sequence"/>
</dbReference>
<evidence type="ECO:0000313" key="3">
    <source>
        <dbReference type="Proteomes" id="UP001139502"/>
    </source>
</evidence>
<dbReference type="Gene3D" id="3.40.50.880">
    <property type="match status" value="1"/>
</dbReference>
<feature type="domain" description="Glutamine amidotransferase" evidence="1">
    <location>
        <begin position="94"/>
        <end position="235"/>
    </location>
</feature>
<dbReference type="CDD" id="cd01741">
    <property type="entry name" value="GATase1_1"/>
    <property type="match status" value="1"/>
</dbReference>
<dbReference type="SUPFAM" id="SSF52317">
    <property type="entry name" value="Class I glutamine amidotransferase-like"/>
    <property type="match status" value="1"/>
</dbReference>
<dbReference type="PANTHER" id="PTHR42695">
    <property type="entry name" value="GLUTAMINE AMIDOTRANSFERASE YLR126C-RELATED"/>
    <property type="match status" value="1"/>
</dbReference>
<comment type="caution">
    <text evidence="2">The sequence shown here is derived from an EMBL/GenBank/DDBJ whole genome shotgun (WGS) entry which is preliminary data.</text>
</comment>
<dbReference type="EMBL" id="JANAFB010000001">
    <property type="protein sequence ID" value="MCP3424635.1"/>
    <property type="molecule type" value="Genomic_DNA"/>
</dbReference>
<proteinExistence type="predicted"/>
<dbReference type="NCBIfam" id="NF005743">
    <property type="entry name" value="PRK07567.1"/>
    <property type="match status" value="1"/>
</dbReference>
<dbReference type="InterPro" id="IPR029062">
    <property type="entry name" value="Class_I_gatase-like"/>
</dbReference>
<dbReference type="AlphaFoldDB" id="A0A9X2HAJ7"/>
<dbReference type="InterPro" id="IPR017926">
    <property type="entry name" value="GATASE"/>
</dbReference>
<reference evidence="2" key="1">
    <citation type="submission" date="2022-06" db="EMBL/GenBank/DDBJ databases">
        <title>Rothia sp. isolated from sandalwood seedling.</title>
        <authorList>
            <person name="Tuikhar N."/>
            <person name="Kirdat K."/>
            <person name="Thorat V."/>
            <person name="Swetha P."/>
            <person name="Padma S."/>
            <person name="Sundararaj R."/>
            <person name="Yadav A."/>
        </authorList>
    </citation>
    <scope>NUCLEOTIDE SEQUENCE</scope>
    <source>
        <strain evidence="2">AR01</strain>
    </source>
</reference>
<dbReference type="RefSeq" id="WP_254164356.1">
    <property type="nucleotide sequence ID" value="NZ_JANAFB010000001.1"/>
</dbReference>
<sequence>MRPFLLIQTRSHDDVVADELSSTARLGGFAADQLVSLRLDRLLDGHRDAGTARCAAGASAGAGAGAARLDGDDARCDAALERRPLDWSAVLDRHAGVILGGSPFNSTDPEDSKTPLQLRVEEELRRMLDEVTVRDHPFLGACYGVGTLGLHQGAVVDDVYAEQAGPVEITLTDDGARDPLLRGMPRSFQAFVGHKEAIHRLPDHAVVLASGAACPVQMFRVGRNMYATQFHPELDLDSLLYRLRIYSDQGYFDPERAEETFDAARAAVVDQPSRVLRNFRALYDS</sequence>